<evidence type="ECO:0000313" key="4">
    <source>
        <dbReference type="Proteomes" id="UP000317715"/>
    </source>
</evidence>
<comment type="caution">
    <text evidence="3">The sequence shown here is derived from an EMBL/GenBank/DDBJ whole genome shotgun (WGS) entry which is preliminary data.</text>
</comment>
<comment type="similarity">
    <text evidence="1 2">Belongs to the UPF0102 family.</text>
</comment>
<sequence length="118" mass="13377">MRAKDLLGRNGEALAADFLENQGMRIVDRNWRCRDGEIDIVAIEGNTLVVAEVKTRKSLDYGHPFEAVGATKLARLYRLSSLWCREHDLKALRRRIDVVSVIDSGFGEPFLEHLRGVL</sequence>
<gene>
    <name evidence="3" type="ORF">AAU01_32470</name>
</gene>
<dbReference type="AlphaFoldDB" id="A0A4Y3NFL3"/>
<dbReference type="InterPro" id="IPR011335">
    <property type="entry name" value="Restrct_endonuc-II-like"/>
</dbReference>
<dbReference type="EMBL" id="BJMD01000021">
    <property type="protein sequence ID" value="GEB20492.1"/>
    <property type="molecule type" value="Genomic_DNA"/>
</dbReference>
<proteinExistence type="inferred from homology"/>
<dbReference type="CDD" id="cd20736">
    <property type="entry name" value="PoNe_Nuclease"/>
    <property type="match status" value="1"/>
</dbReference>
<dbReference type="InterPro" id="IPR011856">
    <property type="entry name" value="tRNA_endonuc-like_dom_sf"/>
</dbReference>
<dbReference type="SUPFAM" id="SSF52980">
    <property type="entry name" value="Restriction endonuclease-like"/>
    <property type="match status" value="1"/>
</dbReference>
<dbReference type="NCBIfam" id="NF009150">
    <property type="entry name" value="PRK12497.1-3"/>
    <property type="match status" value="1"/>
</dbReference>
<dbReference type="InterPro" id="IPR003509">
    <property type="entry name" value="UPF0102_YraN-like"/>
</dbReference>
<protein>
    <recommendedName>
        <fullName evidence="2">UPF0102 protein AAU01_32470</fullName>
    </recommendedName>
</protein>
<name>A0A4Y3NFL3_PAEAU</name>
<dbReference type="GO" id="GO:0003676">
    <property type="term" value="F:nucleic acid binding"/>
    <property type="evidence" value="ECO:0007669"/>
    <property type="project" value="InterPro"/>
</dbReference>
<dbReference type="Pfam" id="PF02021">
    <property type="entry name" value="UPF0102"/>
    <property type="match status" value="1"/>
</dbReference>
<dbReference type="Proteomes" id="UP000317715">
    <property type="component" value="Unassembled WGS sequence"/>
</dbReference>
<dbReference type="PANTHER" id="PTHR34039">
    <property type="entry name" value="UPF0102 PROTEIN YRAN"/>
    <property type="match status" value="1"/>
</dbReference>
<dbReference type="PANTHER" id="PTHR34039:SF1">
    <property type="entry name" value="UPF0102 PROTEIN YRAN"/>
    <property type="match status" value="1"/>
</dbReference>
<dbReference type="Gene3D" id="3.40.1350.10">
    <property type="match status" value="1"/>
</dbReference>
<evidence type="ECO:0000313" key="3">
    <source>
        <dbReference type="EMBL" id="GEB20492.1"/>
    </source>
</evidence>
<evidence type="ECO:0000256" key="2">
    <source>
        <dbReference type="HAMAP-Rule" id="MF_00048"/>
    </source>
</evidence>
<dbReference type="HAMAP" id="MF_00048">
    <property type="entry name" value="UPF0102"/>
    <property type="match status" value="1"/>
</dbReference>
<accession>A0A4Y3NFL3</accession>
<evidence type="ECO:0000256" key="1">
    <source>
        <dbReference type="ARBA" id="ARBA00006738"/>
    </source>
</evidence>
<dbReference type="NCBIfam" id="NF009154">
    <property type="entry name" value="PRK12497.3-3"/>
    <property type="match status" value="1"/>
</dbReference>
<reference evidence="3 4" key="1">
    <citation type="submission" date="2019-06" db="EMBL/GenBank/DDBJ databases">
        <title>Whole genome shotgun sequence of Paenarthrobacter aurescens NBRC 12136.</title>
        <authorList>
            <person name="Hosoyama A."/>
            <person name="Uohara A."/>
            <person name="Ohji S."/>
            <person name="Ichikawa N."/>
        </authorList>
    </citation>
    <scope>NUCLEOTIDE SEQUENCE [LARGE SCALE GENOMIC DNA]</scope>
    <source>
        <strain evidence="3 4">NBRC 12136</strain>
    </source>
</reference>
<organism evidence="3 4">
    <name type="scientific">Paenarthrobacter aurescens</name>
    <name type="common">Arthrobacter aurescens</name>
    <dbReference type="NCBI Taxonomy" id="43663"/>
    <lineage>
        <taxon>Bacteria</taxon>
        <taxon>Bacillati</taxon>
        <taxon>Actinomycetota</taxon>
        <taxon>Actinomycetes</taxon>
        <taxon>Micrococcales</taxon>
        <taxon>Micrococcaceae</taxon>
        <taxon>Paenarthrobacter</taxon>
    </lineage>
</organism>
<keyword evidence="4" id="KW-1185">Reference proteome</keyword>